<sequence length="78" mass="8839">MQSASVVGFNCFESLSTASRTCEFFYNIISTYQIVPNNDGQFYFVQFSPTISLTMTTETLTTQRIQMTEPTQQAVQAF</sequence>
<gene>
    <name evidence="1" type="ORF">EDS130_LOCUS20954</name>
</gene>
<accession>A0A814QGG0</accession>
<evidence type="ECO:0000313" key="2">
    <source>
        <dbReference type="Proteomes" id="UP000663852"/>
    </source>
</evidence>
<protein>
    <submittedName>
        <fullName evidence="1">Uncharacterized protein</fullName>
    </submittedName>
</protein>
<name>A0A814QGG0_ADIRI</name>
<dbReference type="Proteomes" id="UP000663852">
    <property type="component" value="Unassembled WGS sequence"/>
</dbReference>
<evidence type="ECO:0000313" key="1">
    <source>
        <dbReference type="EMBL" id="CAF1119154.1"/>
    </source>
</evidence>
<proteinExistence type="predicted"/>
<reference evidence="1" key="1">
    <citation type="submission" date="2021-02" db="EMBL/GenBank/DDBJ databases">
        <authorList>
            <person name="Nowell W R."/>
        </authorList>
    </citation>
    <scope>NUCLEOTIDE SEQUENCE</scope>
</reference>
<comment type="caution">
    <text evidence="1">The sequence shown here is derived from an EMBL/GenBank/DDBJ whole genome shotgun (WGS) entry which is preliminary data.</text>
</comment>
<dbReference type="AlphaFoldDB" id="A0A814QGG0"/>
<organism evidence="1 2">
    <name type="scientific">Adineta ricciae</name>
    <name type="common">Rotifer</name>
    <dbReference type="NCBI Taxonomy" id="249248"/>
    <lineage>
        <taxon>Eukaryota</taxon>
        <taxon>Metazoa</taxon>
        <taxon>Spiralia</taxon>
        <taxon>Gnathifera</taxon>
        <taxon>Rotifera</taxon>
        <taxon>Eurotatoria</taxon>
        <taxon>Bdelloidea</taxon>
        <taxon>Adinetida</taxon>
        <taxon>Adinetidae</taxon>
        <taxon>Adineta</taxon>
    </lineage>
</organism>
<dbReference type="EMBL" id="CAJNOJ010000104">
    <property type="protein sequence ID" value="CAF1119154.1"/>
    <property type="molecule type" value="Genomic_DNA"/>
</dbReference>